<evidence type="ECO:0000256" key="2">
    <source>
        <dbReference type="ARBA" id="ARBA00022676"/>
    </source>
</evidence>
<dbReference type="Pfam" id="PF00535">
    <property type="entry name" value="Glycos_transf_2"/>
    <property type="match status" value="1"/>
</dbReference>
<keyword evidence="2" id="KW-0328">Glycosyltransferase</keyword>
<dbReference type="PANTHER" id="PTHR43630">
    <property type="entry name" value="POLY-BETA-1,6-N-ACETYL-D-GLUCOSAMINE SYNTHASE"/>
    <property type="match status" value="1"/>
</dbReference>
<sequence>MLSILIPIYNYDVTTLVKELHRQSNEVNIEYEIICLDDGSNSPTNNVNEEINKLKNCTFKANTQNIGRSSIRNLLAEKAIYNHLLFIDADTIPKSKNYISNYITQIGKGYDVILGGFFYDKIRPDNNAILRWKYGKSREEIDETIRNKEPYKVIISGNMFITKEVFLKTNSNMLFNNYGLDNYFGALLKQTKIKILHLNNEVYHLGLEKSSIFLNKTEQAVKTLMKLSNEEKFSQHSNDLLKWYTFFKKSKLVYLMYVIHLTISPLIKKNLLGKKPSIFLLQVYKLTIMCYYSLKV</sequence>
<feature type="domain" description="Glycosyltransferase 2-like" evidence="4">
    <location>
        <begin position="3"/>
        <end position="151"/>
    </location>
</feature>
<proteinExistence type="inferred from homology"/>
<gene>
    <name evidence="5" type="ORF">FUA24_04490</name>
</gene>
<comment type="similarity">
    <text evidence="1">Belongs to the glycosyltransferase 2 family.</text>
</comment>
<comment type="caution">
    <text evidence="5">The sequence shown here is derived from an EMBL/GenBank/DDBJ whole genome shotgun (WGS) entry which is preliminary data.</text>
</comment>
<dbReference type="OrthoDB" id="761861at2"/>
<accession>A0A5D0IVG2</accession>
<dbReference type="EMBL" id="VSDQ01000332">
    <property type="protein sequence ID" value="TYA86790.1"/>
    <property type="molecule type" value="Genomic_DNA"/>
</dbReference>
<keyword evidence="6" id="KW-1185">Reference proteome</keyword>
<dbReference type="InterPro" id="IPR001173">
    <property type="entry name" value="Glyco_trans_2-like"/>
</dbReference>
<dbReference type="Gene3D" id="3.90.550.10">
    <property type="entry name" value="Spore Coat Polysaccharide Biosynthesis Protein SpsA, Chain A"/>
    <property type="match status" value="1"/>
</dbReference>
<evidence type="ECO:0000313" key="6">
    <source>
        <dbReference type="Proteomes" id="UP000323930"/>
    </source>
</evidence>
<dbReference type="Proteomes" id="UP000323930">
    <property type="component" value="Unassembled WGS sequence"/>
</dbReference>
<dbReference type="AlphaFoldDB" id="A0A5D0IVG2"/>
<evidence type="ECO:0000256" key="1">
    <source>
        <dbReference type="ARBA" id="ARBA00006739"/>
    </source>
</evidence>
<dbReference type="SUPFAM" id="SSF53448">
    <property type="entry name" value="Nucleotide-diphospho-sugar transferases"/>
    <property type="match status" value="1"/>
</dbReference>
<name>A0A5D0IVG2_9FLAO</name>
<dbReference type="RefSeq" id="WP_148540214.1">
    <property type="nucleotide sequence ID" value="NZ_VSDQ01000332.1"/>
</dbReference>
<evidence type="ECO:0000256" key="3">
    <source>
        <dbReference type="ARBA" id="ARBA00022679"/>
    </source>
</evidence>
<keyword evidence="3 5" id="KW-0808">Transferase</keyword>
<organism evidence="5 6">
    <name type="scientific">Seonamhaeicola marinus</name>
    <dbReference type="NCBI Taxonomy" id="1912246"/>
    <lineage>
        <taxon>Bacteria</taxon>
        <taxon>Pseudomonadati</taxon>
        <taxon>Bacteroidota</taxon>
        <taxon>Flavobacteriia</taxon>
        <taxon>Flavobacteriales</taxon>
        <taxon>Flavobacteriaceae</taxon>
    </lineage>
</organism>
<dbReference type="GO" id="GO:0016757">
    <property type="term" value="F:glycosyltransferase activity"/>
    <property type="evidence" value="ECO:0007669"/>
    <property type="project" value="UniProtKB-KW"/>
</dbReference>
<reference evidence="5 6" key="1">
    <citation type="submission" date="2019-08" db="EMBL/GenBank/DDBJ databases">
        <title>Seonamhaeicola sediminis sp. nov., isolated from marine sediment.</title>
        <authorList>
            <person name="Cao W.R."/>
        </authorList>
    </citation>
    <scope>NUCLEOTIDE SEQUENCE [LARGE SCALE GENOMIC DNA]</scope>
    <source>
        <strain evidence="5 6">B011</strain>
    </source>
</reference>
<dbReference type="CDD" id="cd00761">
    <property type="entry name" value="Glyco_tranf_GTA_type"/>
    <property type="match status" value="1"/>
</dbReference>
<dbReference type="PANTHER" id="PTHR43630:SF1">
    <property type="entry name" value="POLY-BETA-1,6-N-ACETYL-D-GLUCOSAMINE SYNTHASE"/>
    <property type="match status" value="1"/>
</dbReference>
<evidence type="ECO:0000259" key="4">
    <source>
        <dbReference type="Pfam" id="PF00535"/>
    </source>
</evidence>
<evidence type="ECO:0000313" key="5">
    <source>
        <dbReference type="EMBL" id="TYA86790.1"/>
    </source>
</evidence>
<protein>
    <submittedName>
        <fullName evidence="5">Glycosyltransferase family 2 protein</fullName>
    </submittedName>
</protein>
<dbReference type="InterPro" id="IPR029044">
    <property type="entry name" value="Nucleotide-diphossugar_trans"/>
</dbReference>